<proteinExistence type="predicted"/>
<sequence length="359" mass="39586">MTRLAPSNRLRRTWWTEAVEASGVSAWTVYNRTLLPSVFRSPAEDCAHLKRAVQVWDVACERIVQIEGPGADRLMQRLTPRDLDRVGADRCAYLPVCDSRGGMLNDPVALRPRPGVWWLSLADGDLGLWVSSLAEGGFDFRVTEPDIQTLAIQGPNAPELAGRVLGNAVRELPFFGFAWAPFDGAEVLVSRSGFSKQGGFEVRVASEAKAHALWDRLMAEGADLDVRAGCPNTIERIEGGLLSYGNDMTRDDTPAEAGLGRYVQRFDCIGGAALRDHRPRRRLMAVELEGDPPVCDREWPLLNDDGDRVGRIRSAARSEEFRCGVAIGMVAMDHGPGDRLTCMTQDGPLAATPKERFWR</sequence>
<name>A0A0M6XRW4_9RHOB</name>
<dbReference type="OrthoDB" id="9772660at2"/>
<dbReference type="NCBIfam" id="NF009133">
    <property type="entry name" value="PRK12486.1"/>
    <property type="match status" value="1"/>
</dbReference>
<dbReference type="GO" id="GO:0008168">
    <property type="term" value="F:methyltransferase activity"/>
    <property type="evidence" value="ECO:0007669"/>
    <property type="project" value="UniProtKB-KW"/>
</dbReference>
<dbReference type="EMBL" id="CXPG01000017">
    <property type="protein sequence ID" value="CTQ32963.1"/>
    <property type="molecule type" value="Genomic_DNA"/>
</dbReference>
<evidence type="ECO:0000313" key="4">
    <source>
        <dbReference type="EMBL" id="CTQ32963.1"/>
    </source>
</evidence>
<dbReference type="Proteomes" id="UP000048908">
    <property type="component" value="Unassembled WGS sequence"/>
</dbReference>
<dbReference type="PANTHER" id="PTHR43757:SF2">
    <property type="entry name" value="AMINOMETHYLTRANSFERASE, MITOCHONDRIAL"/>
    <property type="match status" value="1"/>
</dbReference>
<gene>
    <name evidence="4" type="primary">dmdA</name>
    <name evidence="4" type="ORF">JAN5088_01738</name>
</gene>
<dbReference type="InterPro" id="IPR028896">
    <property type="entry name" value="GcvT/YgfZ/DmdA"/>
</dbReference>
<protein>
    <submittedName>
        <fullName evidence="4">Dimethylsulfonioproprionate demethylase DmdA</fullName>
        <ecNumber evidence="4">2.1.1.-</ecNumber>
    </submittedName>
</protein>
<feature type="domain" description="GCVT N-terminal" evidence="2">
    <location>
        <begin position="36"/>
        <end position="264"/>
    </location>
</feature>
<keyword evidence="4" id="KW-0489">Methyltransferase</keyword>
<dbReference type="PANTHER" id="PTHR43757">
    <property type="entry name" value="AMINOMETHYLTRANSFERASE"/>
    <property type="match status" value="1"/>
</dbReference>
<evidence type="ECO:0000259" key="3">
    <source>
        <dbReference type="Pfam" id="PF08669"/>
    </source>
</evidence>
<dbReference type="SUPFAM" id="SSF101790">
    <property type="entry name" value="Aminomethyltransferase beta-barrel domain"/>
    <property type="match status" value="1"/>
</dbReference>
<dbReference type="STRING" id="282197.SAMN04488517_10791"/>
<dbReference type="GO" id="GO:0032259">
    <property type="term" value="P:methylation"/>
    <property type="evidence" value="ECO:0007669"/>
    <property type="project" value="UniProtKB-KW"/>
</dbReference>
<evidence type="ECO:0000256" key="1">
    <source>
        <dbReference type="PIRSR" id="PIRSR006487-1"/>
    </source>
</evidence>
<feature type="domain" description="Aminomethyltransferase C-terminal" evidence="3">
    <location>
        <begin position="281"/>
        <end position="352"/>
    </location>
</feature>
<dbReference type="Gene3D" id="3.30.1360.120">
    <property type="entry name" value="Probable tRNA modification gtpase trme, domain 1"/>
    <property type="match status" value="1"/>
</dbReference>
<keyword evidence="4" id="KW-0808">Transferase</keyword>
<reference evidence="4 5" key="1">
    <citation type="submission" date="2015-07" db="EMBL/GenBank/DDBJ databases">
        <authorList>
            <person name="Noorani M."/>
        </authorList>
    </citation>
    <scope>NUCLEOTIDE SEQUENCE [LARGE SCALE GENOMIC DNA]</scope>
    <source>
        <strain evidence="4 5">CECT 5088</strain>
    </source>
</reference>
<dbReference type="AlphaFoldDB" id="A0A0M6XRW4"/>
<evidence type="ECO:0000259" key="2">
    <source>
        <dbReference type="Pfam" id="PF01571"/>
    </source>
</evidence>
<dbReference type="EC" id="2.1.1.-" evidence="4"/>
<evidence type="ECO:0000313" key="5">
    <source>
        <dbReference type="Proteomes" id="UP000048908"/>
    </source>
</evidence>
<dbReference type="Pfam" id="PF01571">
    <property type="entry name" value="GCV_T"/>
    <property type="match status" value="1"/>
</dbReference>
<organism evidence="4 5">
    <name type="scientific">Jannaschia rubra</name>
    <dbReference type="NCBI Taxonomy" id="282197"/>
    <lineage>
        <taxon>Bacteria</taxon>
        <taxon>Pseudomonadati</taxon>
        <taxon>Pseudomonadota</taxon>
        <taxon>Alphaproteobacteria</taxon>
        <taxon>Rhodobacterales</taxon>
        <taxon>Roseobacteraceae</taxon>
        <taxon>Jannaschia</taxon>
    </lineage>
</organism>
<keyword evidence="5" id="KW-1185">Reference proteome</keyword>
<dbReference type="InterPro" id="IPR027266">
    <property type="entry name" value="TrmE/GcvT-like"/>
</dbReference>
<dbReference type="Pfam" id="PF08669">
    <property type="entry name" value="GCV_T_C"/>
    <property type="match status" value="1"/>
</dbReference>
<dbReference type="SUPFAM" id="SSF103025">
    <property type="entry name" value="Folate-binding domain"/>
    <property type="match status" value="1"/>
</dbReference>
<dbReference type="InterPro" id="IPR029043">
    <property type="entry name" value="GcvT/YgfZ_C"/>
</dbReference>
<dbReference type="RefSeq" id="WP_055682419.1">
    <property type="nucleotide sequence ID" value="NZ_CXPG01000017.1"/>
</dbReference>
<accession>A0A0M6XRW4</accession>
<feature type="binding site" evidence="1">
    <location>
        <position position="201"/>
    </location>
    <ligand>
        <name>substrate</name>
    </ligand>
</feature>
<dbReference type="InterPro" id="IPR013977">
    <property type="entry name" value="GcvT_C"/>
</dbReference>
<dbReference type="PIRSF" id="PIRSF006487">
    <property type="entry name" value="GcvT"/>
    <property type="match status" value="1"/>
</dbReference>
<dbReference type="InterPro" id="IPR006222">
    <property type="entry name" value="GCVT_N"/>
</dbReference>